<reference evidence="3" key="1">
    <citation type="submission" date="2025-08" db="UniProtKB">
        <authorList>
            <consortium name="RefSeq"/>
        </authorList>
    </citation>
    <scope>IDENTIFICATION</scope>
</reference>
<gene>
    <name evidence="3" type="primary">LOC105124512</name>
</gene>
<name>A0AAJ6XLA1_POPEU</name>
<dbReference type="Pfam" id="PF14144">
    <property type="entry name" value="DOG1"/>
    <property type="match status" value="1"/>
</dbReference>
<dbReference type="PANTHER" id="PTHR46354">
    <property type="entry name" value="DOG1 DOMAIN-CONTAINING PROTEIN"/>
    <property type="match status" value="1"/>
</dbReference>
<dbReference type="Proteomes" id="UP000694918">
    <property type="component" value="Unplaced"/>
</dbReference>
<proteinExistence type="predicted"/>
<dbReference type="InterPro" id="IPR051886">
    <property type="entry name" value="Seed_Dev/Stress_Resp_Reg"/>
</dbReference>
<dbReference type="AlphaFoldDB" id="A0AAJ6XLA1"/>
<evidence type="ECO:0000259" key="1">
    <source>
        <dbReference type="PROSITE" id="PS51806"/>
    </source>
</evidence>
<keyword evidence="2" id="KW-1185">Reference proteome</keyword>
<dbReference type="PROSITE" id="PS51806">
    <property type="entry name" value="DOG1"/>
    <property type="match status" value="1"/>
</dbReference>
<sequence length="280" mass="31927">MSKLPSSAAYLVSTSTNGSPSRESFRKFFECWLAEQSNYLEQLISTCKDYDHNKKNSPQSSSQAILQPLINRVLEHYEHYYRAKSRWAKDDVLSMLSPSWTSTLEHAFLWIGGWRPSVAFHLLYSKSGHQLEAQLHELICGLGTGDLGDLSASQLTRVDQLQRKTIREENELTEKHAKHQEAVADSSMVELSHEVTELLRSESTGDEVDEERVESTLAPKKDGLQEILQMADDLRLRTIKGVIEILTPMQAVHFLIAAAELHLRLHDWGKKGDWARRVHH</sequence>
<dbReference type="GeneID" id="105124512"/>
<dbReference type="GO" id="GO:0006351">
    <property type="term" value="P:DNA-templated transcription"/>
    <property type="evidence" value="ECO:0007669"/>
    <property type="project" value="InterPro"/>
</dbReference>
<dbReference type="GO" id="GO:0043565">
    <property type="term" value="F:sequence-specific DNA binding"/>
    <property type="evidence" value="ECO:0007669"/>
    <property type="project" value="InterPro"/>
</dbReference>
<dbReference type="PANTHER" id="PTHR46354:SF4">
    <property type="entry name" value="PROTEIN DOG1-LIKE 3"/>
    <property type="match status" value="1"/>
</dbReference>
<feature type="domain" description="DOG1" evidence="1">
    <location>
        <begin position="22"/>
        <end position="275"/>
    </location>
</feature>
<dbReference type="InterPro" id="IPR025422">
    <property type="entry name" value="TGA_domain"/>
</dbReference>
<accession>A0AAJ6XLA1</accession>
<dbReference type="RefSeq" id="XP_011022856.1">
    <property type="nucleotide sequence ID" value="XM_011024554.1"/>
</dbReference>
<evidence type="ECO:0000313" key="3">
    <source>
        <dbReference type="RefSeq" id="XP_011022856.1"/>
    </source>
</evidence>
<organism evidence="2 3">
    <name type="scientific">Populus euphratica</name>
    <name type="common">Euphrates poplar</name>
    <dbReference type="NCBI Taxonomy" id="75702"/>
    <lineage>
        <taxon>Eukaryota</taxon>
        <taxon>Viridiplantae</taxon>
        <taxon>Streptophyta</taxon>
        <taxon>Embryophyta</taxon>
        <taxon>Tracheophyta</taxon>
        <taxon>Spermatophyta</taxon>
        <taxon>Magnoliopsida</taxon>
        <taxon>eudicotyledons</taxon>
        <taxon>Gunneridae</taxon>
        <taxon>Pentapetalae</taxon>
        <taxon>rosids</taxon>
        <taxon>fabids</taxon>
        <taxon>Malpighiales</taxon>
        <taxon>Salicaceae</taxon>
        <taxon>Saliceae</taxon>
        <taxon>Populus</taxon>
    </lineage>
</organism>
<protein>
    <submittedName>
        <fullName evidence="3">Transcription factor TGA2-like</fullName>
    </submittedName>
</protein>
<evidence type="ECO:0000313" key="2">
    <source>
        <dbReference type="Proteomes" id="UP000694918"/>
    </source>
</evidence>
<dbReference type="KEGG" id="peu:105124512"/>